<evidence type="ECO:0000313" key="2">
    <source>
        <dbReference type="EMBL" id="OHA45852.1"/>
    </source>
</evidence>
<keyword evidence="1" id="KW-1133">Transmembrane helix</keyword>
<sequence length="335" mass="37644">MEKQQLLNELRQAVNSGLINKSDLAFVDGGGTIPNVSGHQEIAGRLTIPEIFYYIGSLIVFIGLIILVAQNWESLTYPVRVFITLGAGIAFYVSSLLLQKTIIRGLGTALTIVSCLLMPVGYFVLFDPSYNSSFIWISVLISLLCLAQFVITQFITKKEIYTIFNIFFGTWLFFSFTDAVFIGPMFSDKMVNFYSYRIIFAGLSYLLIAYSLNIKKMLFGNFLNSIGTLGILGPAFYFNTVLGQSRNYISASNPSVIWTWLFPILVVSVLYLSIKLKNSAFLFWGTLFFIGYIIRVTGSNFVDTIGWPLSIIIVGVITVALGYFAFFINKRYIKK</sequence>
<feature type="transmembrane region" description="Helical" evidence="1">
    <location>
        <begin position="163"/>
        <end position="182"/>
    </location>
</feature>
<evidence type="ECO:0000256" key="1">
    <source>
        <dbReference type="SAM" id="Phobius"/>
    </source>
</evidence>
<proteinExistence type="predicted"/>
<organism evidence="2 3">
    <name type="scientific">Candidatus Taylorbacteria bacterium RIFOXYD2_FULL_36_9</name>
    <dbReference type="NCBI Taxonomy" id="1802338"/>
    <lineage>
        <taxon>Bacteria</taxon>
        <taxon>Candidatus Tayloriibacteriota</taxon>
    </lineage>
</organism>
<accession>A0A1G2PE12</accession>
<protein>
    <submittedName>
        <fullName evidence="2">Uncharacterized protein</fullName>
    </submittedName>
</protein>
<feature type="transmembrane region" description="Helical" evidence="1">
    <location>
        <begin position="194"/>
        <end position="212"/>
    </location>
</feature>
<dbReference type="Proteomes" id="UP000176965">
    <property type="component" value="Unassembled WGS sequence"/>
</dbReference>
<keyword evidence="1" id="KW-0472">Membrane</keyword>
<feature type="transmembrane region" description="Helical" evidence="1">
    <location>
        <begin position="257"/>
        <end position="274"/>
    </location>
</feature>
<gene>
    <name evidence="2" type="ORF">A2541_02435</name>
</gene>
<feature type="transmembrane region" description="Helical" evidence="1">
    <location>
        <begin position="307"/>
        <end position="328"/>
    </location>
</feature>
<feature type="transmembrane region" description="Helical" evidence="1">
    <location>
        <begin position="132"/>
        <end position="151"/>
    </location>
</feature>
<dbReference type="STRING" id="1802338.A2541_02435"/>
<reference evidence="2 3" key="1">
    <citation type="journal article" date="2016" name="Nat. Commun.">
        <title>Thousands of microbial genomes shed light on interconnected biogeochemical processes in an aquifer system.</title>
        <authorList>
            <person name="Anantharaman K."/>
            <person name="Brown C.T."/>
            <person name="Hug L.A."/>
            <person name="Sharon I."/>
            <person name="Castelle C.J."/>
            <person name="Probst A.J."/>
            <person name="Thomas B.C."/>
            <person name="Singh A."/>
            <person name="Wilkins M.J."/>
            <person name="Karaoz U."/>
            <person name="Brodie E.L."/>
            <person name="Williams K.H."/>
            <person name="Hubbard S.S."/>
            <person name="Banfield J.F."/>
        </authorList>
    </citation>
    <scope>NUCLEOTIDE SEQUENCE [LARGE SCALE GENOMIC DNA]</scope>
</reference>
<comment type="caution">
    <text evidence="2">The sequence shown here is derived from an EMBL/GenBank/DDBJ whole genome shotgun (WGS) entry which is preliminary data.</text>
</comment>
<feature type="transmembrane region" description="Helical" evidence="1">
    <location>
        <begin position="81"/>
        <end position="98"/>
    </location>
</feature>
<keyword evidence="1" id="KW-0812">Transmembrane</keyword>
<dbReference type="AlphaFoldDB" id="A0A1G2PE12"/>
<feature type="transmembrane region" description="Helical" evidence="1">
    <location>
        <begin position="219"/>
        <end position="237"/>
    </location>
</feature>
<feature type="transmembrane region" description="Helical" evidence="1">
    <location>
        <begin position="281"/>
        <end position="301"/>
    </location>
</feature>
<dbReference type="EMBL" id="MHSQ01000040">
    <property type="protein sequence ID" value="OHA45852.1"/>
    <property type="molecule type" value="Genomic_DNA"/>
</dbReference>
<name>A0A1G2PE12_9BACT</name>
<evidence type="ECO:0000313" key="3">
    <source>
        <dbReference type="Proteomes" id="UP000176965"/>
    </source>
</evidence>
<feature type="transmembrane region" description="Helical" evidence="1">
    <location>
        <begin position="51"/>
        <end position="69"/>
    </location>
</feature>
<feature type="transmembrane region" description="Helical" evidence="1">
    <location>
        <begin position="105"/>
        <end position="126"/>
    </location>
</feature>